<dbReference type="PANTHER" id="PTHR43297:SF14">
    <property type="entry name" value="ATPASE AAA-TYPE CORE DOMAIN-CONTAINING PROTEIN"/>
    <property type="match status" value="1"/>
</dbReference>
<evidence type="ECO:0000313" key="11">
    <source>
        <dbReference type="EMBL" id="CBX27343.1"/>
    </source>
</evidence>
<keyword evidence="9" id="KW-0472">Membrane</keyword>
<reference evidence="11" key="1">
    <citation type="journal article" date="2011" name="Environ. Microbiol.">
        <title>Genomic insights into the metabolic potential of the polycyclic aromatic hydrocarbon degrading sulfate-reducing Deltaproteobacterium N47.</title>
        <authorList>
            <person name="Bergmann F."/>
            <person name="Selesi D."/>
            <person name="Weinmaier T."/>
            <person name="Tischler P."/>
            <person name="Rattei T."/>
            <person name="Meckenstock R.U."/>
        </authorList>
    </citation>
    <scope>NUCLEOTIDE SEQUENCE</scope>
</reference>
<evidence type="ECO:0000259" key="10">
    <source>
        <dbReference type="PROSITE" id="PS50893"/>
    </source>
</evidence>
<name>E1Y9U9_9BACT</name>
<dbReference type="PROSITE" id="PS00211">
    <property type="entry name" value="ABC_TRANSPORTER_1"/>
    <property type="match status" value="1"/>
</dbReference>
<comment type="similarity">
    <text evidence="2">Belongs to the ABC transporter superfamily.</text>
</comment>
<dbReference type="Pfam" id="PF08352">
    <property type="entry name" value="oligo_HPY"/>
    <property type="match status" value="1"/>
</dbReference>
<keyword evidence="6" id="KW-0547">Nucleotide-binding</keyword>
<dbReference type="CDD" id="cd03257">
    <property type="entry name" value="ABC_NikE_OppD_transporters"/>
    <property type="match status" value="1"/>
</dbReference>
<dbReference type="InterPro" id="IPR017871">
    <property type="entry name" value="ABC_transporter-like_CS"/>
</dbReference>
<dbReference type="InterPro" id="IPR027417">
    <property type="entry name" value="P-loop_NTPase"/>
</dbReference>
<dbReference type="GO" id="GO:0016887">
    <property type="term" value="F:ATP hydrolysis activity"/>
    <property type="evidence" value="ECO:0007669"/>
    <property type="project" value="InterPro"/>
</dbReference>
<protein>
    <submittedName>
        <fullName evidence="11">Putative peptide import ATP-binding protein BruAb2_0796</fullName>
    </submittedName>
</protein>
<evidence type="ECO:0000256" key="5">
    <source>
        <dbReference type="ARBA" id="ARBA00022519"/>
    </source>
</evidence>
<dbReference type="SMART" id="SM00382">
    <property type="entry name" value="AAA"/>
    <property type="match status" value="1"/>
</dbReference>
<evidence type="ECO:0000256" key="9">
    <source>
        <dbReference type="ARBA" id="ARBA00023136"/>
    </source>
</evidence>
<proteinExistence type="inferred from homology"/>
<gene>
    <name evidence="11" type="ORF">N47_H21650</name>
</gene>
<keyword evidence="3" id="KW-0813">Transport</keyword>
<dbReference type="FunFam" id="3.40.50.300:FF:000016">
    <property type="entry name" value="Oligopeptide ABC transporter ATP-binding component"/>
    <property type="match status" value="1"/>
</dbReference>
<keyword evidence="7 11" id="KW-0067">ATP-binding</keyword>
<dbReference type="GO" id="GO:0005886">
    <property type="term" value="C:plasma membrane"/>
    <property type="evidence" value="ECO:0007669"/>
    <property type="project" value="UniProtKB-SubCell"/>
</dbReference>
<dbReference type="GO" id="GO:0015833">
    <property type="term" value="P:peptide transport"/>
    <property type="evidence" value="ECO:0007669"/>
    <property type="project" value="InterPro"/>
</dbReference>
<dbReference type="AlphaFoldDB" id="E1Y9U9"/>
<dbReference type="InterPro" id="IPR003439">
    <property type="entry name" value="ABC_transporter-like_ATP-bd"/>
</dbReference>
<evidence type="ECO:0000256" key="2">
    <source>
        <dbReference type="ARBA" id="ARBA00005417"/>
    </source>
</evidence>
<dbReference type="InterPro" id="IPR050388">
    <property type="entry name" value="ABC_Ni/Peptide_Import"/>
</dbReference>
<dbReference type="Pfam" id="PF00005">
    <property type="entry name" value="ABC_tran"/>
    <property type="match status" value="1"/>
</dbReference>
<dbReference type="InterPro" id="IPR003593">
    <property type="entry name" value="AAA+_ATPase"/>
</dbReference>
<evidence type="ECO:0000256" key="7">
    <source>
        <dbReference type="ARBA" id="ARBA00022840"/>
    </source>
</evidence>
<evidence type="ECO:0000256" key="6">
    <source>
        <dbReference type="ARBA" id="ARBA00022741"/>
    </source>
</evidence>
<accession>E1Y9U9</accession>
<dbReference type="Gene3D" id="3.40.50.300">
    <property type="entry name" value="P-loop containing nucleotide triphosphate hydrolases"/>
    <property type="match status" value="1"/>
</dbReference>
<keyword evidence="5" id="KW-0997">Cell inner membrane</keyword>
<sequence length="326" mass="36112">MISENQILTVENLVTSFDTETGRIRAVDDVSFKVNKGEVFGIVGESGCGKSVTALSIMRLLPKPAGRIDAGHIIFSGTDITTLSAENMQRIRGNRISMIFQEPMTALNPVHTIGDQINEVYLLRHPDTDIRQIRKDSIEILKKVGISDPEKRVKDYPHNISGGMRQRVMIAMALACKPDILIADEPTTALDVTIQAQILDLMKRLQDETGMAIIFITHALGVIAETSHRVLVMYAGKVAETAPVENLFRKPMHPYTKGLLLSIPRLEGKRKTRLHVIQGTVPALNELPQGCRFRNRCPEAMAVCGTVSPPAVCIEDEHFVSCYLYV</sequence>
<keyword evidence="8" id="KW-1278">Translocase</keyword>
<evidence type="ECO:0000256" key="8">
    <source>
        <dbReference type="ARBA" id="ARBA00022967"/>
    </source>
</evidence>
<keyword evidence="4" id="KW-1003">Cell membrane</keyword>
<evidence type="ECO:0000256" key="4">
    <source>
        <dbReference type="ARBA" id="ARBA00022475"/>
    </source>
</evidence>
<evidence type="ECO:0000256" key="1">
    <source>
        <dbReference type="ARBA" id="ARBA00004417"/>
    </source>
</evidence>
<comment type="subcellular location">
    <subcellularLocation>
        <location evidence="1">Cell inner membrane</location>
        <topology evidence="1">Peripheral membrane protein</topology>
    </subcellularLocation>
</comment>
<dbReference type="GO" id="GO:0005524">
    <property type="term" value="F:ATP binding"/>
    <property type="evidence" value="ECO:0007669"/>
    <property type="project" value="UniProtKB-KW"/>
</dbReference>
<dbReference type="PROSITE" id="PS50893">
    <property type="entry name" value="ABC_TRANSPORTER_2"/>
    <property type="match status" value="1"/>
</dbReference>
<organism evidence="11">
    <name type="scientific">uncultured Desulfobacterium sp</name>
    <dbReference type="NCBI Taxonomy" id="201089"/>
    <lineage>
        <taxon>Bacteria</taxon>
        <taxon>Pseudomonadati</taxon>
        <taxon>Thermodesulfobacteriota</taxon>
        <taxon>Desulfobacteria</taxon>
        <taxon>Desulfobacterales</taxon>
        <taxon>Desulfobacteriaceae</taxon>
        <taxon>Desulfobacterium</taxon>
        <taxon>environmental samples</taxon>
    </lineage>
</organism>
<dbReference type="EMBL" id="FR695866">
    <property type="protein sequence ID" value="CBX27343.1"/>
    <property type="molecule type" value="Genomic_DNA"/>
</dbReference>
<dbReference type="NCBIfam" id="TIGR01727">
    <property type="entry name" value="oligo_HPY"/>
    <property type="match status" value="1"/>
</dbReference>
<feature type="domain" description="ABC transporter" evidence="10">
    <location>
        <begin position="8"/>
        <end position="260"/>
    </location>
</feature>
<dbReference type="PANTHER" id="PTHR43297">
    <property type="entry name" value="OLIGOPEPTIDE TRANSPORT ATP-BINDING PROTEIN APPD"/>
    <property type="match status" value="1"/>
</dbReference>
<dbReference type="InterPro" id="IPR013563">
    <property type="entry name" value="Oligopep_ABC_C"/>
</dbReference>
<evidence type="ECO:0000256" key="3">
    <source>
        <dbReference type="ARBA" id="ARBA00022448"/>
    </source>
</evidence>
<dbReference type="SUPFAM" id="SSF52540">
    <property type="entry name" value="P-loop containing nucleoside triphosphate hydrolases"/>
    <property type="match status" value="1"/>
</dbReference>